<accession>A0ABP6QGR2</accession>
<dbReference type="InterPro" id="IPR036271">
    <property type="entry name" value="Tet_transcr_reg_TetR-rel_C_sf"/>
</dbReference>
<feature type="domain" description="HTH tetR-type" evidence="5">
    <location>
        <begin position="1"/>
        <end position="61"/>
    </location>
</feature>
<comment type="caution">
    <text evidence="6">The sequence shown here is derived from an EMBL/GenBank/DDBJ whole genome shotgun (WGS) entry which is preliminary data.</text>
</comment>
<evidence type="ECO:0000313" key="7">
    <source>
        <dbReference type="Proteomes" id="UP001501237"/>
    </source>
</evidence>
<dbReference type="PANTHER" id="PTHR30055:SF151">
    <property type="entry name" value="TRANSCRIPTIONAL REGULATORY PROTEIN"/>
    <property type="match status" value="1"/>
</dbReference>
<feature type="DNA-binding region" description="H-T-H motif" evidence="4">
    <location>
        <begin position="24"/>
        <end position="43"/>
    </location>
</feature>
<evidence type="ECO:0000256" key="1">
    <source>
        <dbReference type="ARBA" id="ARBA00023015"/>
    </source>
</evidence>
<keyword evidence="3" id="KW-0804">Transcription</keyword>
<keyword evidence="2 4" id="KW-0238">DNA-binding</keyword>
<dbReference type="SUPFAM" id="SSF48498">
    <property type="entry name" value="Tetracyclin repressor-like, C-terminal domain"/>
    <property type="match status" value="1"/>
</dbReference>
<dbReference type="InterPro" id="IPR050109">
    <property type="entry name" value="HTH-type_TetR-like_transc_reg"/>
</dbReference>
<dbReference type="RefSeq" id="WP_344834917.1">
    <property type="nucleotide sequence ID" value="NZ_BAAAUV010000019.1"/>
</dbReference>
<keyword evidence="7" id="KW-1185">Reference proteome</keyword>
<evidence type="ECO:0000259" key="5">
    <source>
        <dbReference type="PROSITE" id="PS50977"/>
    </source>
</evidence>
<dbReference type="PANTHER" id="PTHR30055">
    <property type="entry name" value="HTH-TYPE TRANSCRIPTIONAL REGULATOR RUTR"/>
    <property type="match status" value="1"/>
</dbReference>
<evidence type="ECO:0000256" key="3">
    <source>
        <dbReference type="ARBA" id="ARBA00023163"/>
    </source>
</evidence>
<dbReference type="EMBL" id="BAAAUV010000019">
    <property type="protein sequence ID" value="GAA3229474.1"/>
    <property type="molecule type" value="Genomic_DNA"/>
</dbReference>
<organism evidence="6 7">
    <name type="scientific">Actinocorallia longicatena</name>
    <dbReference type="NCBI Taxonomy" id="111803"/>
    <lineage>
        <taxon>Bacteria</taxon>
        <taxon>Bacillati</taxon>
        <taxon>Actinomycetota</taxon>
        <taxon>Actinomycetes</taxon>
        <taxon>Streptosporangiales</taxon>
        <taxon>Thermomonosporaceae</taxon>
        <taxon>Actinocorallia</taxon>
    </lineage>
</organism>
<proteinExistence type="predicted"/>
<dbReference type="PROSITE" id="PS50977">
    <property type="entry name" value="HTH_TETR_2"/>
    <property type="match status" value="1"/>
</dbReference>
<name>A0ABP6QGR2_9ACTN</name>
<dbReference type="InterPro" id="IPR009057">
    <property type="entry name" value="Homeodomain-like_sf"/>
</dbReference>
<keyword evidence="1" id="KW-0805">Transcription regulation</keyword>
<dbReference type="Pfam" id="PF00440">
    <property type="entry name" value="TetR_N"/>
    <property type="match status" value="1"/>
</dbReference>
<dbReference type="InterPro" id="IPR004111">
    <property type="entry name" value="Repressor_TetR_C"/>
</dbReference>
<protein>
    <submittedName>
        <fullName evidence="6">TetR/AcrR family transcriptional regulator C-terminal domain-containing protein</fullName>
    </submittedName>
</protein>
<sequence>MLTRDRIVRAAIDLIERDGAEALSMRKVAAELDAAAMSLYHHVPNKAALLDAVVERIVTDIDFSDDPEAPVRERARGMMRAFRKISHDHPRTVNLVITRDFESPATLRLFEHAMEIARAAGYPLADATRIAGTFLSFAVGCLMRETRFQKMVEDHGDHALEEKFAAADPAAFPNISALVASAFVLDLDAEFEFGLDLLLKASLPEAFPPHEPAGPNR</sequence>
<reference evidence="7" key="1">
    <citation type="journal article" date="2019" name="Int. J. Syst. Evol. Microbiol.">
        <title>The Global Catalogue of Microorganisms (GCM) 10K type strain sequencing project: providing services to taxonomists for standard genome sequencing and annotation.</title>
        <authorList>
            <consortium name="The Broad Institute Genomics Platform"/>
            <consortium name="The Broad Institute Genome Sequencing Center for Infectious Disease"/>
            <person name="Wu L."/>
            <person name="Ma J."/>
        </authorList>
    </citation>
    <scope>NUCLEOTIDE SEQUENCE [LARGE SCALE GENOMIC DNA]</scope>
    <source>
        <strain evidence="7">JCM 9377</strain>
    </source>
</reference>
<dbReference type="SUPFAM" id="SSF46689">
    <property type="entry name" value="Homeodomain-like"/>
    <property type="match status" value="1"/>
</dbReference>
<dbReference type="Gene3D" id="1.10.357.10">
    <property type="entry name" value="Tetracycline Repressor, domain 2"/>
    <property type="match status" value="1"/>
</dbReference>
<dbReference type="Proteomes" id="UP001501237">
    <property type="component" value="Unassembled WGS sequence"/>
</dbReference>
<evidence type="ECO:0000256" key="4">
    <source>
        <dbReference type="PROSITE-ProRule" id="PRU00335"/>
    </source>
</evidence>
<dbReference type="Pfam" id="PF02909">
    <property type="entry name" value="TetR_C_1"/>
    <property type="match status" value="1"/>
</dbReference>
<dbReference type="InterPro" id="IPR001647">
    <property type="entry name" value="HTH_TetR"/>
</dbReference>
<gene>
    <name evidence="6" type="ORF">GCM10010468_59410</name>
</gene>
<evidence type="ECO:0000256" key="2">
    <source>
        <dbReference type="ARBA" id="ARBA00023125"/>
    </source>
</evidence>
<evidence type="ECO:0000313" key="6">
    <source>
        <dbReference type="EMBL" id="GAA3229474.1"/>
    </source>
</evidence>